<dbReference type="GO" id="GO:0005886">
    <property type="term" value="C:plasma membrane"/>
    <property type="evidence" value="ECO:0007669"/>
    <property type="project" value="UniProtKB-SubCell"/>
</dbReference>
<dbReference type="InterPro" id="IPR050222">
    <property type="entry name" value="MATE_MdtK"/>
</dbReference>
<dbReference type="PANTHER" id="PTHR43298:SF2">
    <property type="entry name" value="FMN_FAD EXPORTER YEEO-RELATED"/>
    <property type="match status" value="1"/>
</dbReference>
<evidence type="ECO:0000256" key="8">
    <source>
        <dbReference type="ARBA" id="ARBA00023136"/>
    </source>
</evidence>
<feature type="transmembrane region" description="Helical" evidence="10">
    <location>
        <begin position="283"/>
        <end position="305"/>
    </location>
</feature>
<evidence type="ECO:0000256" key="5">
    <source>
        <dbReference type="ARBA" id="ARBA00022692"/>
    </source>
</evidence>
<dbReference type="InterPro" id="IPR048279">
    <property type="entry name" value="MdtK-like"/>
</dbReference>
<keyword evidence="2" id="KW-0813">Transport</keyword>
<dbReference type="Pfam" id="PF01554">
    <property type="entry name" value="MatE"/>
    <property type="match status" value="2"/>
</dbReference>
<reference evidence="11 12" key="1">
    <citation type="submission" date="2020-04" db="EMBL/GenBank/DDBJ databases">
        <title>Draft genome of Leeia sp. IMCC25680.</title>
        <authorList>
            <person name="Song J."/>
            <person name="Cho J.-C."/>
        </authorList>
    </citation>
    <scope>NUCLEOTIDE SEQUENCE [LARGE SCALE GENOMIC DNA]</scope>
    <source>
        <strain evidence="11 12">IMCC25680</strain>
    </source>
</reference>
<sequence length="467" mass="49725">MLNRARNEARQLVRLALPLIISQIAYVLLGLLDTLMAAPSGAVALAAVSMGSSIWIAVFLSLFGVCSAVGPFVAQYHGANAPDKIRHVTQQAVWLTLGLSALAVLLLLNMRPLLEATGAPAAVIAQAHLFLQGIAIGTPAGLLGRTLGLYASSTSNARPGMFFALGAVVLNIPLNWLLINGHWGLPALGGAGCGWASGISMWLLLPLQLWHLKHSPRYQGFRALQNFSRPHWPTLAQLLRFGLPIGLTFLGEVGAFSSVALFISRLGEVTTAAHQIVTSLSTLTYMLPQGLSIALSIRVAQALGAQQPQDARFRWQVGLLLALLVACGSASLMWLATPARLAYLYHVDLPVLHIASVLLGVAAWYQLSDAIQVCASAALRAYKISTLPMLAMLVAFWCIAMPVGYLLAYRPDLLPGLTLPPLGALGFWLALLLGLTLAAGMLLWALLRVSRQACLHSPPLQPAASTH</sequence>
<feature type="transmembrane region" description="Helical" evidence="10">
    <location>
        <begin position="162"/>
        <end position="179"/>
    </location>
</feature>
<evidence type="ECO:0000256" key="6">
    <source>
        <dbReference type="ARBA" id="ARBA00022989"/>
    </source>
</evidence>
<feature type="transmembrane region" description="Helical" evidence="10">
    <location>
        <begin position="317"/>
        <end position="337"/>
    </location>
</feature>
<comment type="subcellular location">
    <subcellularLocation>
        <location evidence="1">Cell inner membrane</location>
        <topology evidence="1">Multi-pass membrane protein</topology>
    </subcellularLocation>
</comment>
<evidence type="ECO:0000313" key="12">
    <source>
        <dbReference type="Proteomes" id="UP000587991"/>
    </source>
</evidence>
<gene>
    <name evidence="11" type="ORF">HF682_14570</name>
</gene>
<feature type="transmembrane region" description="Helical" evidence="10">
    <location>
        <begin position="185"/>
        <end position="205"/>
    </location>
</feature>
<feature type="transmembrane region" description="Helical" evidence="10">
    <location>
        <begin position="386"/>
        <end position="407"/>
    </location>
</feature>
<feature type="transmembrane region" description="Helical" evidence="10">
    <location>
        <begin position="343"/>
        <end position="365"/>
    </location>
</feature>
<dbReference type="RefSeq" id="WP_168878044.1">
    <property type="nucleotide sequence ID" value="NZ_JABAIM010000003.1"/>
</dbReference>
<evidence type="ECO:0000256" key="4">
    <source>
        <dbReference type="ARBA" id="ARBA00022475"/>
    </source>
</evidence>
<dbReference type="PANTHER" id="PTHR43298">
    <property type="entry name" value="MULTIDRUG RESISTANCE PROTEIN NORM-RELATED"/>
    <property type="match status" value="1"/>
</dbReference>
<dbReference type="GO" id="GO:0042910">
    <property type="term" value="F:xenobiotic transmembrane transporter activity"/>
    <property type="evidence" value="ECO:0007669"/>
    <property type="project" value="InterPro"/>
</dbReference>
<dbReference type="AlphaFoldDB" id="A0A847SGK3"/>
<keyword evidence="6 10" id="KW-1133">Transmembrane helix</keyword>
<keyword evidence="8 10" id="KW-0472">Membrane</keyword>
<dbReference type="GO" id="GO:0006811">
    <property type="term" value="P:monoatomic ion transport"/>
    <property type="evidence" value="ECO:0007669"/>
    <property type="project" value="UniProtKB-KW"/>
</dbReference>
<evidence type="ECO:0000256" key="1">
    <source>
        <dbReference type="ARBA" id="ARBA00004429"/>
    </source>
</evidence>
<feature type="transmembrane region" description="Helical" evidence="10">
    <location>
        <begin position="130"/>
        <end position="150"/>
    </location>
</feature>
<feature type="transmembrane region" description="Helical" evidence="10">
    <location>
        <begin position="238"/>
        <end position="263"/>
    </location>
</feature>
<comment type="caution">
    <text evidence="11">The sequence shown here is derived from an EMBL/GenBank/DDBJ whole genome shotgun (WGS) entry which is preliminary data.</text>
</comment>
<feature type="transmembrane region" description="Helical" evidence="10">
    <location>
        <begin position="52"/>
        <end position="72"/>
    </location>
</feature>
<accession>A0A847SGK3</accession>
<dbReference type="CDD" id="cd13131">
    <property type="entry name" value="MATE_NorM_like"/>
    <property type="match status" value="1"/>
</dbReference>
<keyword evidence="4" id="KW-1003">Cell membrane</keyword>
<dbReference type="EMBL" id="JABAIM010000003">
    <property type="protein sequence ID" value="NLR76388.1"/>
    <property type="molecule type" value="Genomic_DNA"/>
</dbReference>
<dbReference type="PIRSF" id="PIRSF006603">
    <property type="entry name" value="DinF"/>
    <property type="match status" value="1"/>
</dbReference>
<dbReference type="Proteomes" id="UP000587991">
    <property type="component" value="Unassembled WGS sequence"/>
</dbReference>
<evidence type="ECO:0000256" key="7">
    <source>
        <dbReference type="ARBA" id="ARBA00023065"/>
    </source>
</evidence>
<keyword evidence="3" id="KW-0050">Antiport</keyword>
<feature type="transmembrane region" description="Helical" evidence="10">
    <location>
        <begin position="427"/>
        <end position="447"/>
    </location>
</feature>
<keyword evidence="12" id="KW-1185">Reference proteome</keyword>
<name>A0A847SGK3_9NEIS</name>
<feature type="transmembrane region" description="Helical" evidence="10">
    <location>
        <begin position="12"/>
        <end position="32"/>
    </location>
</feature>
<keyword evidence="5 10" id="KW-0812">Transmembrane</keyword>
<evidence type="ECO:0000256" key="9">
    <source>
        <dbReference type="ARBA" id="ARBA00031636"/>
    </source>
</evidence>
<proteinExistence type="predicted"/>
<dbReference type="NCBIfam" id="TIGR00797">
    <property type="entry name" value="matE"/>
    <property type="match status" value="1"/>
</dbReference>
<evidence type="ECO:0000256" key="2">
    <source>
        <dbReference type="ARBA" id="ARBA00022448"/>
    </source>
</evidence>
<evidence type="ECO:0000313" key="11">
    <source>
        <dbReference type="EMBL" id="NLR76388.1"/>
    </source>
</evidence>
<feature type="transmembrane region" description="Helical" evidence="10">
    <location>
        <begin position="92"/>
        <end position="110"/>
    </location>
</feature>
<keyword evidence="7" id="KW-0406">Ion transport</keyword>
<dbReference type="InterPro" id="IPR002528">
    <property type="entry name" value="MATE_fam"/>
</dbReference>
<protein>
    <recommendedName>
        <fullName evidence="9">Multidrug-efflux transporter</fullName>
    </recommendedName>
</protein>
<evidence type="ECO:0000256" key="3">
    <source>
        <dbReference type="ARBA" id="ARBA00022449"/>
    </source>
</evidence>
<dbReference type="GO" id="GO:0015297">
    <property type="term" value="F:antiporter activity"/>
    <property type="evidence" value="ECO:0007669"/>
    <property type="project" value="UniProtKB-KW"/>
</dbReference>
<evidence type="ECO:0000256" key="10">
    <source>
        <dbReference type="SAM" id="Phobius"/>
    </source>
</evidence>
<organism evidence="11 12">
    <name type="scientific">Leeia aquatica</name>
    <dbReference type="NCBI Taxonomy" id="2725557"/>
    <lineage>
        <taxon>Bacteria</taxon>
        <taxon>Pseudomonadati</taxon>
        <taxon>Pseudomonadota</taxon>
        <taxon>Betaproteobacteria</taxon>
        <taxon>Neisseriales</taxon>
        <taxon>Leeiaceae</taxon>
        <taxon>Leeia</taxon>
    </lineage>
</organism>